<proteinExistence type="predicted"/>
<name>A0A812HDL3_9DINO</name>
<feature type="compositionally biased region" description="Basic and acidic residues" evidence="1">
    <location>
        <begin position="143"/>
        <end position="152"/>
    </location>
</feature>
<dbReference type="Proteomes" id="UP000604046">
    <property type="component" value="Unassembled WGS sequence"/>
</dbReference>
<feature type="region of interest" description="Disordered" evidence="1">
    <location>
        <begin position="142"/>
        <end position="163"/>
    </location>
</feature>
<protein>
    <submittedName>
        <fullName evidence="2">Cyt-b5 protein</fullName>
    </submittedName>
</protein>
<keyword evidence="3" id="KW-1185">Reference proteome</keyword>
<evidence type="ECO:0000313" key="2">
    <source>
        <dbReference type="EMBL" id="CAE6947267.1"/>
    </source>
</evidence>
<organism evidence="2 3">
    <name type="scientific">Symbiodinium natans</name>
    <dbReference type="NCBI Taxonomy" id="878477"/>
    <lineage>
        <taxon>Eukaryota</taxon>
        <taxon>Sar</taxon>
        <taxon>Alveolata</taxon>
        <taxon>Dinophyceae</taxon>
        <taxon>Suessiales</taxon>
        <taxon>Symbiodiniaceae</taxon>
        <taxon>Symbiodinium</taxon>
    </lineage>
</organism>
<dbReference type="EMBL" id="CAJNDS010000080">
    <property type="protein sequence ID" value="CAE6947267.1"/>
    <property type="molecule type" value="Genomic_DNA"/>
</dbReference>
<reference evidence="2" key="1">
    <citation type="submission" date="2021-02" db="EMBL/GenBank/DDBJ databases">
        <authorList>
            <person name="Dougan E. K."/>
            <person name="Rhodes N."/>
            <person name="Thang M."/>
            <person name="Chan C."/>
        </authorList>
    </citation>
    <scope>NUCLEOTIDE SEQUENCE</scope>
</reference>
<evidence type="ECO:0000256" key="1">
    <source>
        <dbReference type="SAM" id="MobiDB-lite"/>
    </source>
</evidence>
<evidence type="ECO:0000313" key="3">
    <source>
        <dbReference type="Proteomes" id="UP000604046"/>
    </source>
</evidence>
<comment type="caution">
    <text evidence="2">The sequence shown here is derived from an EMBL/GenBank/DDBJ whole genome shotgun (WGS) entry which is preliminary data.</text>
</comment>
<dbReference type="AlphaFoldDB" id="A0A812HDL3"/>
<sequence length="163" mass="17946">MLAEVKVVADVRITSTDSAVNNNSDRDIVNVRAHVKNGRDATTMINKIPGWIPSKQWMEPYMSLELKMGKVGPGGRHHPWAQELLGKLQRLEGPSQEDIEAAKTVVKVPGRWAHAVGEEPLPEAGGDFRGQGPFFSYATARRPMADDQRCREASGALRPAVQH</sequence>
<accession>A0A812HDL3</accession>
<gene>
    <name evidence="2" type="primary">Cyt-b5</name>
    <name evidence="2" type="ORF">SNAT2548_LOCUS1439</name>
</gene>